<dbReference type="OMA" id="DVVSMEH"/>
<feature type="region of interest" description="Disordered" evidence="4">
    <location>
        <begin position="12"/>
        <end position="40"/>
    </location>
</feature>
<dbReference type="EMBL" id="CM007649">
    <property type="protein sequence ID" value="ONM40117.1"/>
    <property type="molecule type" value="Genomic_DNA"/>
</dbReference>
<accession>C4J077</accession>
<protein>
    <submittedName>
        <fullName evidence="6">Protein ABIL1</fullName>
    </submittedName>
</protein>
<comment type="similarity">
    <text evidence="1">Belongs to the ABI family.</text>
</comment>
<dbReference type="EMBL" id="BT084224">
    <property type="protein sequence ID" value="ACR34577.1"/>
    <property type="molecule type" value="mRNA"/>
</dbReference>
<dbReference type="PANTHER" id="PTHR10460:SF0">
    <property type="entry name" value="ABELSON INTERACTING PROTEIN, ISOFORM D"/>
    <property type="match status" value="1"/>
</dbReference>
<comment type="function">
    <text evidence="3">Involved in regulation of actin and microtubule organization. Part of a WAVE complex that activates the Arp2/3 complex.</text>
</comment>
<dbReference type="InParanoid" id="C4J077"/>
<name>C4J077_MAIZE</name>
<evidence type="ECO:0000256" key="1">
    <source>
        <dbReference type="ARBA" id="ARBA00010020"/>
    </source>
</evidence>
<dbReference type="STRING" id="4577.C4J077"/>
<dbReference type="PANTHER" id="PTHR10460">
    <property type="entry name" value="ABL INTERACTOR FAMILY MEMBER"/>
    <property type="match status" value="1"/>
</dbReference>
<dbReference type="PaxDb" id="4577-GRMZM2G041015_P01"/>
<evidence type="ECO:0000313" key="5">
    <source>
        <dbReference type="EMBL" id="ACR34577.1"/>
    </source>
</evidence>
<dbReference type="InterPro" id="IPR028457">
    <property type="entry name" value="ABI"/>
</dbReference>
<proteinExistence type="evidence at transcript level"/>
<evidence type="ECO:0000256" key="2">
    <source>
        <dbReference type="ARBA" id="ARBA00011513"/>
    </source>
</evidence>
<comment type="subunit">
    <text evidence="2">Binds SCAR.</text>
</comment>
<reference evidence="6" key="2">
    <citation type="submission" date="2015-12" db="EMBL/GenBank/DDBJ databases">
        <title>Update maize B73 reference genome by single molecule sequencing technologies.</title>
        <authorList>
            <consortium name="Maize Genome Sequencing Project"/>
            <person name="Ware D."/>
        </authorList>
    </citation>
    <scope>NUCLEOTIDE SEQUENCE [LARGE SCALE GENOMIC DNA]</scope>
    <source>
        <tissue evidence="6">Seedling</tissue>
    </source>
</reference>
<sequence length="418" mass="45967">MDLPLYHKVYRQAATTTSSPSGPPHGTPLPAHSPTPALHRERRHRAVRRYPLVVVHTTRHWPTPGTGRLGIPAGKAKASAREASRVPCFVLTCRGPSASPVSARPVPAPSEPAAAEAMQHEPWRPGAEPAAGAGAGPAPTTVDEASMERSMSFVKALQELKNLRPQLYSASEYCEKSYLRSEQKQVVLDNMKDYAVRALVNAVDHLGTVAYKLTDLYEEQASEITTLELKVACLNQQVRTCQTYTDKEGLRQQQMMGAARRHHNHYIVPYAGNKRMQAFSVTQADADFDPTPRPFSSARTLEWHLVSEKNSKTSRPDQSEIALGETKTTKASSSGFRLLGKESSASPLSRNVQSNITSLDIVSAGMKDQPTTRHLSSFSSLDNPRGRQIQKAPLRTKSMLAAFFVKHRSAKMKNVSVR</sequence>
<dbReference type="eggNOG" id="KOG2546">
    <property type="taxonomic scope" value="Eukaryota"/>
</dbReference>
<reference evidence="5" key="1">
    <citation type="journal article" date="2009" name="PLoS Genet.">
        <title>Sequencing, mapping, and analysis of 27,455 maize full-length cDNAs.</title>
        <authorList>
            <person name="Soderlund C."/>
            <person name="Descour A."/>
            <person name="Kudrna D."/>
            <person name="Bomhoff M."/>
            <person name="Boyd L."/>
            <person name="Currie J."/>
            <person name="Angelova A."/>
            <person name="Collura K."/>
            <person name="Wissotski M."/>
            <person name="Ashley E."/>
            <person name="Morrow D."/>
            <person name="Fernandes J."/>
            <person name="Walbot V."/>
            <person name="Yu Y."/>
        </authorList>
    </citation>
    <scope>NUCLEOTIDE SEQUENCE</scope>
    <source>
        <strain evidence="5">B73</strain>
    </source>
</reference>
<feature type="region of interest" description="Disordered" evidence="4">
    <location>
        <begin position="98"/>
        <end position="142"/>
    </location>
</feature>
<dbReference type="ExpressionAtlas" id="C4J077">
    <property type="expression patterns" value="baseline and differential"/>
</dbReference>
<dbReference type="Gene3D" id="6.10.140.1620">
    <property type="match status" value="1"/>
</dbReference>
<organism evidence="5">
    <name type="scientific">Zea mays</name>
    <name type="common">Maize</name>
    <dbReference type="NCBI Taxonomy" id="4577"/>
    <lineage>
        <taxon>Eukaryota</taxon>
        <taxon>Viridiplantae</taxon>
        <taxon>Streptophyta</taxon>
        <taxon>Embryophyta</taxon>
        <taxon>Tracheophyta</taxon>
        <taxon>Spermatophyta</taxon>
        <taxon>Magnoliopsida</taxon>
        <taxon>Liliopsida</taxon>
        <taxon>Poales</taxon>
        <taxon>Poaceae</taxon>
        <taxon>PACMAD clade</taxon>
        <taxon>Panicoideae</taxon>
        <taxon>Andropogonodae</taxon>
        <taxon>Andropogoneae</taxon>
        <taxon>Tripsacinae</taxon>
        <taxon>Zea</taxon>
    </lineage>
</organism>
<dbReference type="FunCoup" id="C4J077">
    <property type="interactions" value="3107"/>
</dbReference>
<dbReference type="IntAct" id="C4J077">
    <property type="interactions" value="6"/>
</dbReference>
<feature type="region of interest" description="Disordered" evidence="4">
    <location>
        <begin position="309"/>
        <end position="336"/>
    </location>
</feature>
<gene>
    <name evidence="6" type="ORF">ZEAMMB73_Zm00001d044184</name>
</gene>
<feature type="compositionally biased region" description="Pro residues" evidence="4">
    <location>
        <begin position="21"/>
        <end position="33"/>
    </location>
</feature>
<feature type="compositionally biased region" description="Low complexity" evidence="4">
    <location>
        <begin position="98"/>
        <end position="117"/>
    </location>
</feature>
<feature type="compositionally biased region" description="Basic and acidic residues" evidence="4">
    <location>
        <begin position="309"/>
        <end position="318"/>
    </location>
</feature>
<evidence type="ECO:0000313" key="6">
    <source>
        <dbReference type="EMBL" id="ONM40117.1"/>
    </source>
</evidence>
<evidence type="ECO:0000256" key="4">
    <source>
        <dbReference type="SAM" id="MobiDB-lite"/>
    </source>
</evidence>
<dbReference type="SMR" id="C4J077"/>
<feature type="compositionally biased region" description="Low complexity" evidence="4">
    <location>
        <begin position="125"/>
        <end position="139"/>
    </location>
</feature>
<evidence type="ECO:0000256" key="3">
    <source>
        <dbReference type="ARBA" id="ARBA00025223"/>
    </source>
</evidence>